<comment type="caution">
    <text evidence="1">The sequence shown here is derived from an EMBL/GenBank/DDBJ whole genome shotgun (WGS) entry which is preliminary data.</text>
</comment>
<name>A0ACB9SLS2_HOLOL</name>
<keyword evidence="2" id="KW-1185">Reference proteome</keyword>
<sequence>MPKYNASLTKWRQKSKRSVGVRKRLGDEKEKSEDKIWKDALWQELHTAGEEETLLAIEKGHVIENVPWITVHLDGGWSKRSYGHSNNAASGVVTPAEIEQISATTIGQFNNQRYMSERSFRVTASNFGSVVKRRLNTACYNLVKKVLHGDIVQSEAVTYGKIKESVAINRFEKELGKNVQPAGLYTLYIYFRDY</sequence>
<proteinExistence type="predicted"/>
<accession>A0ACB9SLS2</accession>
<evidence type="ECO:0000313" key="2">
    <source>
        <dbReference type="Proteomes" id="UP001056778"/>
    </source>
</evidence>
<dbReference type="EMBL" id="CM043023">
    <property type="protein sequence ID" value="KAI4455640.1"/>
    <property type="molecule type" value="Genomic_DNA"/>
</dbReference>
<keyword evidence="1" id="KW-0540">Nuclease</keyword>
<dbReference type="Proteomes" id="UP001056778">
    <property type="component" value="Chromosome 9"/>
</dbReference>
<organism evidence="1 2">
    <name type="scientific">Holotrichia oblita</name>
    <name type="common">Chafer beetle</name>
    <dbReference type="NCBI Taxonomy" id="644536"/>
    <lineage>
        <taxon>Eukaryota</taxon>
        <taxon>Metazoa</taxon>
        <taxon>Ecdysozoa</taxon>
        <taxon>Arthropoda</taxon>
        <taxon>Hexapoda</taxon>
        <taxon>Insecta</taxon>
        <taxon>Pterygota</taxon>
        <taxon>Neoptera</taxon>
        <taxon>Endopterygota</taxon>
        <taxon>Coleoptera</taxon>
        <taxon>Polyphaga</taxon>
        <taxon>Scarabaeiformia</taxon>
        <taxon>Scarabaeidae</taxon>
        <taxon>Melolonthinae</taxon>
        <taxon>Holotrichia</taxon>
    </lineage>
</organism>
<keyword evidence="1" id="KW-0255">Endonuclease</keyword>
<reference evidence="1" key="1">
    <citation type="submission" date="2022-04" db="EMBL/GenBank/DDBJ databases">
        <title>Chromosome-scale genome assembly of Holotrichia oblita Faldermann.</title>
        <authorList>
            <person name="Rongchong L."/>
        </authorList>
    </citation>
    <scope>NUCLEOTIDE SEQUENCE</scope>
    <source>
        <strain evidence="1">81SQS9</strain>
    </source>
</reference>
<keyword evidence="1" id="KW-0378">Hydrolase</keyword>
<protein>
    <submittedName>
        <fullName evidence="1">Restriction endonuclease</fullName>
    </submittedName>
</protein>
<evidence type="ECO:0000313" key="1">
    <source>
        <dbReference type="EMBL" id="KAI4455640.1"/>
    </source>
</evidence>
<gene>
    <name evidence="1" type="ORF">MML48_9g00001201</name>
</gene>